<feature type="region of interest" description="Disordered" evidence="1">
    <location>
        <begin position="198"/>
        <end position="218"/>
    </location>
</feature>
<reference evidence="3" key="1">
    <citation type="submission" date="2020-05" db="UniProtKB">
        <authorList>
            <consortium name="EnsemblMetazoa"/>
        </authorList>
    </citation>
    <scope>IDENTIFICATION</scope>
    <source>
        <strain evidence="3">BB02</strain>
    </source>
</reference>
<keyword evidence="2" id="KW-1133">Transmembrane helix</keyword>
<keyword evidence="2" id="KW-0472">Membrane</keyword>
<evidence type="ECO:0000256" key="1">
    <source>
        <dbReference type="SAM" id="MobiDB-lite"/>
    </source>
</evidence>
<dbReference type="Proteomes" id="UP000076420">
    <property type="component" value="Unassembled WGS sequence"/>
</dbReference>
<proteinExistence type="predicted"/>
<evidence type="ECO:0000256" key="2">
    <source>
        <dbReference type="SAM" id="Phobius"/>
    </source>
</evidence>
<keyword evidence="2" id="KW-0812">Transmembrane</keyword>
<accession>A0A2C9LEL5</accession>
<organism evidence="3 4">
    <name type="scientific">Biomphalaria glabrata</name>
    <name type="common">Bloodfluke planorb</name>
    <name type="synonym">Freshwater snail</name>
    <dbReference type="NCBI Taxonomy" id="6526"/>
    <lineage>
        <taxon>Eukaryota</taxon>
        <taxon>Metazoa</taxon>
        <taxon>Spiralia</taxon>
        <taxon>Lophotrochozoa</taxon>
        <taxon>Mollusca</taxon>
        <taxon>Gastropoda</taxon>
        <taxon>Heterobranchia</taxon>
        <taxon>Euthyneura</taxon>
        <taxon>Panpulmonata</taxon>
        <taxon>Hygrophila</taxon>
        <taxon>Lymnaeoidea</taxon>
        <taxon>Planorbidae</taxon>
        <taxon>Biomphalaria</taxon>
    </lineage>
</organism>
<feature type="transmembrane region" description="Helical" evidence="2">
    <location>
        <begin position="170"/>
        <end position="187"/>
    </location>
</feature>
<protein>
    <submittedName>
        <fullName evidence="3">Uncharacterized protein</fullName>
    </submittedName>
</protein>
<dbReference type="AlphaFoldDB" id="A0A2C9LEL5"/>
<evidence type="ECO:0000313" key="4">
    <source>
        <dbReference type="Proteomes" id="UP000076420"/>
    </source>
</evidence>
<sequence length="218" mass="25047">MEDALEGYAELPTTVQTYVSINGISGCPEAIETNTLKIYAFCHNILQPCKLELLLNDSSQIYTNYVEITWERDFNKTSYIEITVKETNCINKTSVAFVCPLAIGSRAWSSWTNWECSFGFNENKLLRTRVCNETDEAFNDEAFYCVGPNVTYREDKECSCSCPETNQMPSPLWLLLLLVPVSLFLYLRYRQKTLDDQIESRESQMKPMDQEKENSSGI</sequence>
<evidence type="ECO:0000313" key="3">
    <source>
        <dbReference type="EnsemblMetazoa" id="BGLB030321-PA"/>
    </source>
</evidence>
<gene>
    <name evidence="3" type="primary">106061093</name>
</gene>
<name>A0A2C9LEL5_BIOGL</name>
<dbReference type="EnsemblMetazoa" id="BGLB030321-RA">
    <property type="protein sequence ID" value="BGLB030321-PA"/>
    <property type="gene ID" value="BGLB030321"/>
</dbReference>
<dbReference type="KEGG" id="bgt:106061093"/>
<dbReference type="VEuPathDB" id="VectorBase:BGLB030321"/>